<accession>A0A1I2D692</accession>
<protein>
    <submittedName>
        <fullName evidence="1">Uncharacterized protein</fullName>
    </submittedName>
</protein>
<dbReference type="Proteomes" id="UP000181976">
    <property type="component" value="Unassembled WGS sequence"/>
</dbReference>
<organism evidence="1 2">
    <name type="scientific">Thermophagus xiamenensis</name>
    <dbReference type="NCBI Taxonomy" id="385682"/>
    <lineage>
        <taxon>Bacteria</taxon>
        <taxon>Pseudomonadati</taxon>
        <taxon>Bacteroidota</taxon>
        <taxon>Bacteroidia</taxon>
        <taxon>Marinilabiliales</taxon>
        <taxon>Marinilabiliaceae</taxon>
        <taxon>Thermophagus</taxon>
    </lineage>
</organism>
<reference evidence="1 2" key="1">
    <citation type="submission" date="2016-10" db="EMBL/GenBank/DDBJ databases">
        <authorList>
            <person name="de Groot N.N."/>
        </authorList>
    </citation>
    <scope>NUCLEOTIDE SEQUENCE [LARGE SCALE GENOMIC DNA]</scope>
    <source>
        <strain evidence="1 2">DSM 19012</strain>
    </source>
</reference>
<gene>
    <name evidence="1" type="ORF">SAMN05444380_1184</name>
</gene>
<evidence type="ECO:0000313" key="1">
    <source>
        <dbReference type="EMBL" id="SFE76024.1"/>
    </source>
</evidence>
<name>A0A1I2D692_9BACT</name>
<dbReference type="EMBL" id="FONA01000018">
    <property type="protein sequence ID" value="SFE76024.1"/>
    <property type="molecule type" value="Genomic_DNA"/>
</dbReference>
<dbReference type="InParanoid" id="A0A1I2D692"/>
<evidence type="ECO:0000313" key="2">
    <source>
        <dbReference type="Proteomes" id="UP000181976"/>
    </source>
</evidence>
<proteinExistence type="predicted"/>
<sequence length="1527" mass="175536">MDILFQLEKLFHKTLYCFLGTLLNMKKFNCLFNKPRAAYHFILLFFFTYLSAFSQSNENYFSSSGESEYFNKIESIFKVSAEKKRAKEFLDHFEEFWNSPSTSDDIKTTIIEISDKLYLKQARAFPDYYLFLETIQSFVNNGAPNPNFYTWKEAALNFLNQRRYYVRHFVELLNITKGIVEEQKIYSTSSVKWYSRNPDYTFKFENDSLFLVLNNTTLVCHSKNDSIQVFNTSGRLNVVTGIWDGTSGKITWERSGFPEDKVYATFKQYTINMNRPDFEVQDVTFYNKYYFNQSLIGRVKHKVMFIREPSASTYPQFTSHKQMFQIENIHPNINYKGGFSQHGAKFLGSGTNSHPATITIFRNDQAFITAKSLIFSLRDDEILSRKTQITIHLDTGEIRHPGLEFKFMVPSRELYMIRNGEGISQSPFFDTYHNVTIDSEVIYWQLDTDYMELRMLPGSAKNYSFFESMDYYREAFFTKLQGMDAIHPLFGLRKCYLQNNKQPFSAEHYARYLNKPVSQVRQQLLQLSFYGFIDYNTNTDTIKIQKRLNDYILFRMGKKDHDVIRFNSITPKNIPNARFDLKNYDLALKGVNNISISDRQNVSFIPDNQEVTLKYNRNFSFNGKIIAGMIELFGDGFFFSYDDFRIDLTTIDSMRMNIGTDQIDQYGRPVLRPIDNTIAKLSGYLQIDTANNKSGLVHYPKFPVLVSNKKSYVYYDRPDIQNGAYTKENFHFEIQPFEIDSLNELNKRNIVFNGTLKSNIFPDIQDQLRVRKDFSLGFVKQSPPQGYPIYQNKATFTNIIDLSNQGLIGKGSLRYGNTVADSEAFTFLPDQTTGIAQSFSIEPQTTGIELPDVQGKNISIKFLPFEDQLLAKQTDKQFILFNEETALEGSLVYSPNGLEASGKILMPTANLISEKMDLTHHALMADSADFHLVGGQNVDGISFKTNDLKAHLDFEKRIGQFQSRDLANIVEFTDNKYIAYINAFTWNMDNNEIVMGASGSEGNRFVSVHRRQDSLDFIAPIAVYDVQNKTIVAKEVSHINVADADILLNDGTIRIHQNAEMEPLDSTIILINDSPHQFKNAQVSIEGKYSYKGSGEYDFVNGDNKTYTITFSNITFDDKNQTTIAQGTVPDDITFNRHFAFKGDVELNAKDPLLTFDGGTQLLHSCHQLGPQDYIRFTAKINPNDIQIPIEEKPVNTDMEKLSHHFFLQLDSTYLYSTFLEKTNGINNSTVFDSHGYLRYNENLNSFEIAEKEKLAYPDSAGNILRFDSKGCIVSGTGIINTALDLEQVTLHSSGVIRHDRNNNKVDFEALFGANFMLDPNSIQTMVDIILQSKAPDAQIDKLTLEKRLREWTNSNSAQKIVEHLKPASDLSEALSPDLQHTLCFSDIKFEWDTPARSYFTNGKATLAWIENHGIAKEVDVKALIKRSRGGNSFEIHIQADDNNWFFFSYNNEKMMVLSSSKEFNSAIQALDIEQRKMKTGLGQDNYIFQLGNNNRLKKFMDFFNQDVNNSNQEELINQDESTNDEE</sequence>
<keyword evidence="2" id="KW-1185">Reference proteome</keyword>
<dbReference type="STRING" id="385682.SAMN05444380_1184"/>
<dbReference type="eggNOG" id="ENOG502Z869">
    <property type="taxonomic scope" value="Bacteria"/>
</dbReference>